<organism evidence="3 4">
    <name type="scientific">Gonapodya prolifera (strain JEL478)</name>
    <name type="common">Monoblepharis prolifera</name>
    <dbReference type="NCBI Taxonomy" id="1344416"/>
    <lineage>
        <taxon>Eukaryota</taxon>
        <taxon>Fungi</taxon>
        <taxon>Fungi incertae sedis</taxon>
        <taxon>Chytridiomycota</taxon>
        <taxon>Chytridiomycota incertae sedis</taxon>
        <taxon>Monoblepharidomycetes</taxon>
        <taxon>Monoblepharidales</taxon>
        <taxon>Gonapodyaceae</taxon>
        <taxon>Gonapodya</taxon>
    </lineage>
</organism>
<dbReference type="GO" id="GO:0019005">
    <property type="term" value="C:SCF ubiquitin ligase complex"/>
    <property type="evidence" value="ECO:0007669"/>
    <property type="project" value="TreeGrafter"/>
</dbReference>
<dbReference type="Gene3D" id="3.80.10.10">
    <property type="entry name" value="Ribonuclease Inhibitor"/>
    <property type="match status" value="1"/>
</dbReference>
<dbReference type="InterPro" id="IPR057207">
    <property type="entry name" value="FBXL15_LRR"/>
</dbReference>
<gene>
    <name evidence="3" type="ORF">M427DRAFT_55062</name>
</gene>
<dbReference type="InterPro" id="IPR032675">
    <property type="entry name" value="LRR_dom_sf"/>
</dbReference>
<reference evidence="3 4" key="1">
    <citation type="journal article" date="2015" name="Genome Biol. Evol.">
        <title>Phylogenomic analyses indicate that early fungi evolved digesting cell walls of algal ancestors of land plants.</title>
        <authorList>
            <person name="Chang Y."/>
            <person name="Wang S."/>
            <person name="Sekimoto S."/>
            <person name="Aerts A.L."/>
            <person name="Choi C."/>
            <person name="Clum A."/>
            <person name="LaButti K.M."/>
            <person name="Lindquist E.A."/>
            <person name="Yee Ngan C."/>
            <person name="Ohm R.A."/>
            <person name="Salamov A.A."/>
            <person name="Grigoriev I.V."/>
            <person name="Spatafora J.W."/>
            <person name="Berbee M.L."/>
        </authorList>
    </citation>
    <scope>NUCLEOTIDE SEQUENCE [LARGE SCALE GENOMIC DNA]</scope>
    <source>
        <strain evidence="3 4">JEL478</strain>
    </source>
</reference>
<dbReference type="InterPro" id="IPR006553">
    <property type="entry name" value="Leu-rich_rpt_Cys-con_subtyp"/>
</dbReference>
<feature type="domain" description="F-box/LRR-repeat protein 15-like leucin rich repeat" evidence="2">
    <location>
        <begin position="355"/>
        <end position="470"/>
    </location>
</feature>
<dbReference type="PANTHER" id="PTHR13318">
    <property type="entry name" value="PARTNER OF PAIRED, ISOFORM B-RELATED"/>
    <property type="match status" value="1"/>
</dbReference>
<dbReference type="Proteomes" id="UP000070544">
    <property type="component" value="Unassembled WGS sequence"/>
</dbReference>
<evidence type="ECO:0000313" key="4">
    <source>
        <dbReference type="Proteomes" id="UP000070544"/>
    </source>
</evidence>
<evidence type="ECO:0000313" key="3">
    <source>
        <dbReference type="EMBL" id="KXS17044.1"/>
    </source>
</evidence>
<dbReference type="GO" id="GO:0031146">
    <property type="term" value="P:SCF-dependent proteasomal ubiquitin-dependent protein catabolic process"/>
    <property type="evidence" value="ECO:0007669"/>
    <property type="project" value="TreeGrafter"/>
</dbReference>
<accession>A0A139AKH5</accession>
<dbReference type="OrthoDB" id="2179649at2759"/>
<dbReference type="Pfam" id="PF25372">
    <property type="entry name" value="DUF7885"/>
    <property type="match status" value="1"/>
</dbReference>
<protein>
    <submittedName>
        <fullName evidence="3">RNI-like protein</fullName>
    </submittedName>
</protein>
<evidence type="ECO:0000256" key="1">
    <source>
        <dbReference type="SAM" id="MobiDB-lite"/>
    </source>
</evidence>
<feature type="region of interest" description="Disordered" evidence="1">
    <location>
        <begin position="69"/>
        <end position="98"/>
    </location>
</feature>
<dbReference type="STRING" id="1344416.A0A139AKH5"/>
<name>A0A139AKH5_GONPJ</name>
<dbReference type="SUPFAM" id="SSF52047">
    <property type="entry name" value="RNI-like"/>
    <property type="match status" value="1"/>
</dbReference>
<dbReference type="SMART" id="SM00367">
    <property type="entry name" value="LRR_CC"/>
    <property type="match status" value="4"/>
</dbReference>
<feature type="compositionally biased region" description="Acidic residues" evidence="1">
    <location>
        <begin position="71"/>
        <end position="80"/>
    </location>
</feature>
<keyword evidence="4" id="KW-1185">Reference proteome</keyword>
<sequence>MPPLLVLPTEILRRILGNLDPSISTDRRALLACLLVSLPWSVQANICLLSKIHLNTQADAMKLCAMLQSDEPADGDPGDGTEEHSMNKTNPHSPDQPFFSRFSDGKPGVYILSLCFPRKVTMDMRTQSFYFPREREMTVDDAPLVQLLRLAPRLRHLDLGTQTLSEAIVTALQSNCPHLQSLDLSTASLSDYSTLSSLFSQTRPPCIGPCNITPIGARIKSLDLGKKSFLLPSVLVELARNISGLRHFSTQLNDLCHVSILQSDHPRTPDDATALCSFFKLVRSRLRTLNVRCSLFMVHEVVLAAVEHCAISLTKLDFGGSSPESDPAYPAYHNRDSLKPTLGWMSLLALAGFTNLTHLRLPGLRTLYDGALIRMAESMPGLMALDVAGCRELTDKFLKSLAEHCTQIRWLDVAGCEFIGDMSLIALGSEGAAKYLTALDIGGTEVSDERLGWLAARRTFLIYIGMRGIDMVPRDAAVGIGEVGEDFEKGFWTCVREAGREQRLAVRERLVWNRDWELVART</sequence>
<dbReference type="EMBL" id="KQ965749">
    <property type="protein sequence ID" value="KXS17044.1"/>
    <property type="molecule type" value="Genomic_DNA"/>
</dbReference>
<evidence type="ECO:0000259" key="2">
    <source>
        <dbReference type="Pfam" id="PF25372"/>
    </source>
</evidence>
<dbReference type="AlphaFoldDB" id="A0A139AKH5"/>
<proteinExistence type="predicted"/>